<dbReference type="GeneID" id="24892486"/>
<feature type="domain" description="RNA 3'-terminal phosphate cyclase" evidence="7">
    <location>
        <begin position="8"/>
        <end position="324"/>
    </location>
</feature>
<name>A0A0E3SQ56_METMT</name>
<sequence>MIHIDGSYGEGGGQILRTSVALSAVTGKAVTITDIRSNRPKPGLSAQHVKAIETAAMICDATVEGIDIGSTAITFSPQEMKGGYYNIDIGTAGSIALLLQCIMPAAAYSETEIELRITGGTDVSWSPSIDYLNNVTLRAISEMGYRCNIDTRKRGYYPRGGGVVHATISPSKLRACDFSEKVRKAKDRKVTGISHCSNLPEHVAQRQADSARDIIEKAGYECHIDTECAEYPSTGSGITLYSGMKGAYVPGKRGLPAEKVGSKAATELLSELSSNSSVDVHLADQLIPYIGLTKGGSFTVREVSSHTSTNISVTEQFLDVKFNVQKKEDMMEISVA</sequence>
<evidence type="ECO:0000259" key="7">
    <source>
        <dbReference type="Pfam" id="PF01137"/>
    </source>
</evidence>
<dbReference type="Gene3D" id="3.65.10.20">
    <property type="entry name" value="RNA 3'-terminal phosphate cyclase domain"/>
    <property type="match status" value="1"/>
</dbReference>
<comment type="catalytic activity">
    <reaction evidence="5">
        <text>a 3'-end 3'-phospho-ribonucleotide-RNA + ATP = a 3'-end 2',3'-cyclophospho-ribonucleotide-RNA + AMP + diphosphate</text>
        <dbReference type="Rhea" id="RHEA:23976"/>
        <dbReference type="Rhea" id="RHEA-COMP:10463"/>
        <dbReference type="Rhea" id="RHEA-COMP:10464"/>
        <dbReference type="ChEBI" id="CHEBI:30616"/>
        <dbReference type="ChEBI" id="CHEBI:33019"/>
        <dbReference type="ChEBI" id="CHEBI:83062"/>
        <dbReference type="ChEBI" id="CHEBI:83064"/>
        <dbReference type="ChEBI" id="CHEBI:456215"/>
        <dbReference type="EC" id="6.5.1.4"/>
    </reaction>
</comment>
<evidence type="ECO:0000256" key="1">
    <source>
        <dbReference type="ARBA" id="ARBA00009206"/>
    </source>
</evidence>
<dbReference type="NCBIfam" id="TIGR03399">
    <property type="entry name" value="RNA_3prim_cycl"/>
    <property type="match status" value="1"/>
</dbReference>
<evidence type="ECO:0000259" key="8">
    <source>
        <dbReference type="Pfam" id="PF05189"/>
    </source>
</evidence>
<comment type="subcellular location">
    <subcellularLocation>
        <location evidence="5">Cytoplasm</location>
    </subcellularLocation>
</comment>
<accession>A0A0E3SQ56</accession>
<dbReference type="PANTHER" id="PTHR11096">
    <property type="entry name" value="RNA 3' TERMINAL PHOSPHATE CYCLASE"/>
    <property type="match status" value="1"/>
</dbReference>
<dbReference type="KEGG" id="mmet:MCMEM_0024"/>
<gene>
    <name evidence="5" type="primary">rtcA</name>
    <name evidence="9" type="ORF">MCMEM_0024</name>
</gene>
<organism evidence="9 10">
    <name type="scientific">Methanococcoides methylutens MM1</name>
    <dbReference type="NCBI Taxonomy" id="1434104"/>
    <lineage>
        <taxon>Archaea</taxon>
        <taxon>Methanobacteriati</taxon>
        <taxon>Methanobacteriota</taxon>
        <taxon>Stenosarchaea group</taxon>
        <taxon>Methanomicrobia</taxon>
        <taxon>Methanosarcinales</taxon>
        <taxon>Methanosarcinaceae</taxon>
        <taxon>Methanococcoides</taxon>
    </lineage>
</organism>
<dbReference type="InterPro" id="IPR017770">
    <property type="entry name" value="RNA3'_term_phos_cyc_type_1"/>
</dbReference>
<dbReference type="GO" id="GO:0006396">
    <property type="term" value="P:RNA processing"/>
    <property type="evidence" value="ECO:0007669"/>
    <property type="project" value="UniProtKB-UniRule"/>
</dbReference>
<dbReference type="PROSITE" id="PS01287">
    <property type="entry name" value="RTC"/>
    <property type="match status" value="1"/>
</dbReference>
<dbReference type="Pfam" id="PF05189">
    <property type="entry name" value="RTC_insert"/>
    <property type="match status" value="1"/>
</dbReference>
<dbReference type="GO" id="GO:0005524">
    <property type="term" value="F:ATP binding"/>
    <property type="evidence" value="ECO:0007669"/>
    <property type="project" value="UniProtKB-KW"/>
</dbReference>
<dbReference type="EC" id="6.5.1.4" evidence="5 6"/>
<dbReference type="InterPro" id="IPR013791">
    <property type="entry name" value="RNA3'-term_phos_cycl_insert"/>
</dbReference>
<dbReference type="InterPro" id="IPR000228">
    <property type="entry name" value="RNA3'_term_phos_cyc"/>
</dbReference>
<dbReference type="InterPro" id="IPR037136">
    <property type="entry name" value="RNA3'_phos_cyclase_dom_sf"/>
</dbReference>
<keyword evidence="10" id="KW-1185">Reference proteome</keyword>
<dbReference type="HAMAP" id="MF_00200">
    <property type="entry name" value="RTC"/>
    <property type="match status" value="1"/>
</dbReference>
<feature type="domain" description="RNA 3'-terminal phosphate cyclase insert" evidence="8">
    <location>
        <begin position="188"/>
        <end position="273"/>
    </location>
</feature>
<dbReference type="Gene3D" id="3.30.360.20">
    <property type="entry name" value="RNA 3'-terminal phosphate cyclase, insert domain"/>
    <property type="match status" value="1"/>
</dbReference>
<dbReference type="SUPFAM" id="SSF55205">
    <property type="entry name" value="EPT/RTPC-like"/>
    <property type="match status" value="2"/>
</dbReference>
<dbReference type="HOGENOM" id="CLU_027882_0_0_2"/>
<keyword evidence="4 5" id="KW-0547">Nucleotide-binding</keyword>
<dbReference type="PATRIC" id="fig|1434104.5.peg.25"/>
<dbReference type="InterPro" id="IPR013792">
    <property type="entry name" value="RNA3'P_cycl/enolpyr_Trfase_a/b"/>
</dbReference>
<evidence type="ECO:0000313" key="10">
    <source>
        <dbReference type="Proteomes" id="UP000033048"/>
    </source>
</evidence>
<reference evidence="9 10" key="1">
    <citation type="submission" date="2014-07" db="EMBL/GenBank/DDBJ databases">
        <title>Methanogenic archaea and the global carbon cycle.</title>
        <authorList>
            <person name="Henriksen J.R."/>
            <person name="Luke J."/>
            <person name="Reinhart S."/>
            <person name="Benedict M.N."/>
            <person name="Youngblut N.D."/>
            <person name="Metcalf M.E."/>
            <person name="Whitaker R.J."/>
            <person name="Metcalf W.W."/>
        </authorList>
    </citation>
    <scope>NUCLEOTIDE SEQUENCE [LARGE SCALE GENOMIC DNA]</scope>
    <source>
        <strain evidence="9 10">MM1</strain>
    </source>
</reference>
<dbReference type="AlphaFoldDB" id="A0A0E3SQ56"/>
<proteinExistence type="inferred from homology"/>
<dbReference type="InterPro" id="IPR023797">
    <property type="entry name" value="RNA3'_phos_cyclase_dom"/>
</dbReference>
<dbReference type="PIRSF" id="PIRSF005378">
    <property type="entry name" value="RNA3'_term_phos_cycl_euk"/>
    <property type="match status" value="1"/>
</dbReference>
<evidence type="ECO:0000256" key="4">
    <source>
        <dbReference type="ARBA" id="ARBA00022741"/>
    </source>
</evidence>
<keyword evidence="3 5" id="KW-0436">Ligase</keyword>
<feature type="binding site" evidence="5">
    <location>
        <begin position="281"/>
        <end position="285"/>
    </location>
    <ligand>
        <name>ATP</name>
        <dbReference type="ChEBI" id="CHEBI:30616"/>
    </ligand>
</feature>
<dbReference type="STRING" id="1434104.MCMEM_0024"/>
<dbReference type="GO" id="GO:0003963">
    <property type="term" value="F:RNA-3'-phosphate cyclase activity"/>
    <property type="evidence" value="ECO:0007669"/>
    <property type="project" value="UniProtKB-UniRule"/>
</dbReference>
<dbReference type="RefSeq" id="WP_048204331.1">
    <property type="nucleotide sequence ID" value="NZ_CP009518.1"/>
</dbReference>
<keyword evidence="5" id="KW-0067">ATP-binding</keyword>
<dbReference type="GO" id="GO:0005737">
    <property type="term" value="C:cytoplasm"/>
    <property type="evidence" value="ECO:0007669"/>
    <property type="project" value="UniProtKB-SubCell"/>
</dbReference>
<protein>
    <recommendedName>
        <fullName evidence="2 5">RNA 3'-terminal phosphate cyclase</fullName>
        <shortName evidence="5">RNA cyclase</shortName>
        <shortName evidence="5">RNA-3'-phosphate cyclase</shortName>
        <ecNumber evidence="5 6">6.5.1.4</ecNumber>
    </recommendedName>
</protein>
<evidence type="ECO:0000313" key="9">
    <source>
        <dbReference type="EMBL" id="AKB84077.1"/>
    </source>
</evidence>
<feature type="binding site" evidence="5">
    <location>
        <position position="100"/>
    </location>
    <ligand>
        <name>ATP</name>
        <dbReference type="ChEBI" id="CHEBI:30616"/>
    </ligand>
</feature>
<comment type="similarity">
    <text evidence="1 5">Belongs to the RNA 3'-terminal cyclase family. Type 1 subfamily.</text>
</comment>
<evidence type="ECO:0000256" key="6">
    <source>
        <dbReference type="NCBIfam" id="TIGR03399"/>
    </source>
</evidence>
<dbReference type="Pfam" id="PF01137">
    <property type="entry name" value="RTC"/>
    <property type="match status" value="1"/>
</dbReference>
<dbReference type="InterPro" id="IPR020719">
    <property type="entry name" value="RNA3'_term_phos_cycl-like_CS"/>
</dbReference>
<dbReference type="CDD" id="cd00874">
    <property type="entry name" value="RNA_Cyclase_Class_II"/>
    <property type="match status" value="1"/>
</dbReference>
<feature type="active site" description="Tele-AMP-histidine intermediate" evidence="5">
    <location>
        <position position="306"/>
    </location>
</feature>
<dbReference type="Proteomes" id="UP000033048">
    <property type="component" value="Chromosome"/>
</dbReference>
<evidence type="ECO:0000256" key="2">
    <source>
        <dbReference type="ARBA" id="ARBA00021428"/>
    </source>
</evidence>
<dbReference type="PANTHER" id="PTHR11096:SF0">
    <property type="entry name" value="RNA 3'-TERMINAL PHOSPHATE CYCLASE"/>
    <property type="match status" value="1"/>
</dbReference>
<dbReference type="OrthoDB" id="7994at2157"/>
<evidence type="ECO:0000256" key="5">
    <source>
        <dbReference type="HAMAP-Rule" id="MF_00200"/>
    </source>
</evidence>
<dbReference type="EMBL" id="CP009518">
    <property type="protein sequence ID" value="AKB84077.1"/>
    <property type="molecule type" value="Genomic_DNA"/>
</dbReference>
<keyword evidence="5" id="KW-0963">Cytoplasm</keyword>
<evidence type="ECO:0000256" key="3">
    <source>
        <dbReference type="ARBA" id="ARBA00022598"/>
    </source>
</evidence>
<comment type="function">
    <text evidence="5">Catalyzes the conversion of 3'-phosphate to a 2',3'-cyclic phosphodiester at the end of RNA. The mechanism of action of the enzyme occurs in 3 steps: (A) adenylation of the enzyme by ATP; (B) transfer of adenylate to an RNA-N3'P to produce RNA-N3'PP5'A; (C) and attack of the adjacent 2'-hydroxyl on the 3'-phosphorus in the diester linkage to produce the cyclic end product. The biological role of this enzyme is unknown but it is likely to function in some aspects of cellular RNA processing.</text>
</comment>
<dbReference type="InterPro" id="IPR036553">
    <property type="entry name" value="RPTC_insert"/>
</dbReference>